<accession>A0A0C9X402</accession>
<dbReference type="NCBIfam" id="TIGR01571">
    <property type="entry name" value="A_thal_Cys_rich"/>
    <property type="match status" value="1"/>
</dbReference>
<protein>
    <recommendedName>
        <fullName evidence="3">PLAC8-domain-containing protein</fullName>
    </recommendedName>
</protein>
<name>A0A0C9X402_9AGAR</name>
<dbReference type="AlphaFoldDB" id="A0A0C9X402"/>
<reference evidence="1 2" key="1">
    <citation type="submission" date="2014-04" db="EMBL/GenBank/DDBJ databases">
        <authorList>
            <consortium name="DOE Joint Genome Institute"/>
            <person name="Kuo A."/>
            <person name="Kohler A."/>
            <person name="Nagy L.G."/>
            <person name="Floudas D."/>
            <person name="Copeland A."/>
            <person name="Barry K.W."/>
            <person name="Cichocki N."/>
            <person name="Veneault-Fourrey C."/>
            <person name="LaButti K."/>
            <person name="Lindquist E.A."/>
            <person name="Lipzen A."/>
            <person name="Lundell T."/>
            <person name="Morin E."/>
            <person name="Murat C."/>
            <person name="Sun H."/>
            <person name="Tunlid A."/>
            <person name="Henrissat B."/>
            <person name="Grigoriev I.V."/>
            <person name="Hibbett D.S."/>
            <person name="Martin F."/>
            <person name="Nordberg H.P."/>
            <person name="Cantor M.N."/>
            <person name="Hua S.X."/>
        </authorList>
    </citation>
    <scope>NUCLEOTIDE SEQUENCE [LARGE SCALE GENOMIC DNA]</scope>
    <source>
        <strain evidence="1 2">LaAM-08-1</strain>
    </source>
</reference>
<sequence>MVVAPGGGGNRNAKNIPVAADGREWSHGLCDCFGDFGTCIIAWCLPCVTYANVKHRYEHLNTKGFPDPEHGGSFCNSDCMIHGCITAFCGMGWIFQMGQRGSIRQRYNIKGGSCGDCCTALCCTPCELTQESRELELEEQSFGGHHGKH</sequence>
<dbReference type="InterPro" id="IPR006461">
    <property type="entry name" value="PLAC_motif_containing"/>
</dbReference>
<dbReference type="Pfam" id="PF04749">
    <property type="entry name" value="PLAC8"/>
    <property type="match status" value="1"/>
</dbReference>
<reference evidence="2" key="2">
    <citation type="submission" date="2015-01" db="EMBL/GenBank/DDBJ databases">
        <title>Evolutionary Origins and Diversification of the Mycorrhizal Mutualists.</title>
        <authorList>
            <consortium name="DOE Joint Genome Institute"/>
            <consortium name="Mycorrhizal Genomics Consortium"/>
            <person name="Kohler A."/>
            <person name="Kuo A."/>
            <person name="Nagy L.G."/>
            <person name="Floudas D."/>
            <person name="Copeland A."/>
            <person name="Barry K.W."/>
            <person name="Cichocki N."/>
            <person name="Veneault-Fourrey C."/>
            <person name="LaButti K."/>
            <person name="Lindquist E.A."/>
            <person name="Lipzen A."/>
            <person name="Lundell T."/>
            <person name="Morin E."/>
            <person name="Murat C."/>
            <person name="Riley R."/>
            <person name="Ohm R."/>
            <person name="Sun H."/>
            <person name="Tunlid A."/>
            <person name="Henrissat B."/>
            <person name="Grigoriev I.V."/>
            <person name="Hibbett D.S."/>
            <person name="Martin F."/>
        </authorList>
    </citation>
    <scope>NUCLEOTIDE SEQUENCE [LARGE SCALE GENOMIC DNA]</scope>
    <source>
        <strain evidence="2">LaAM-08-1</strain>
    </source>
</reference>
<dbReference type="HOGENOM" id="CLU_083147_6_0_1"/>
<evidence type="ECO:0000313" key="1">
    <source>
        <dbReference type="EMBL" id="KIJ95958.1"/>
    </source>
</evidence>
<evidence type="ECO:0008006" key="3">
    <source>
        <dbReference type="Google" id="ProtNLM"/>
    </source>
</evidence>
<evidence type="ECO:0000313" key="2">
    <source>
        <dbReference type="Proteomes" id="UP000054477"/>
    </source>
</evidence>
<proteinExistence type="predicted"/>
<dbReference type="OrthoDB" id="1045822at2759"/>
<gene>
    <name evidence="1" type="ORF">K443DRAFT_134279</name>
</gene>
<organism evidence="1 2">
    <name type="scientific">Laccaria amethystina LaAM-08-1</name>
    <dbReference type="NCBI Taxonomy" id="1095629"/>
    <lineage>
        <taxon>Eukaryota</taxon>
        <taxon>Fungi</taxon>
        <taxon>Dikarya</taxon>
        <taxon>Basidiomycota</taxon>
        <taxon>Agaricomycotina</taxon>
        <taxon>Agaricomycetes</taxon>
        <taxon>Agaricomycetidae</taxon>
        <taxon>Agaricales</taxon>
        <taxon>Agaricineae</taxon>
        <taxon>Hydnangiaceae</taxon>
        <taxon>Laccaria</taxon>
    </lineage>
</organism>
<dbReference type="Proteomes" id="UP000054477">
    <property type="component" value="Unassembled WGS sequence"/>
</dbReference>
<dbReference type="EMBL" id="KN838737">
    <property type="protein sequence ID" value="KIJ95958.1"/>
    <property type="molecule type" value="Genomic_DNA"/>
</dbReference>
<keyword evidence="2" id="KW-1185">Reference proteome</keyword>
<dbReference type="STRING" id="1095629.A0A0C9X402"/>
<dbReference type="PANTHER" id="PTHR15907">
    <property type="entry name" value="DUF614 FAMILY PROTEIN-RELATED"/>
    <property type="match status" value="1"/>
</dbReference>